<sequence length="917" mass="98011">MIHNKLQSAIPNTDAATSVHRGGAEGLSNQRRAFLCIAIAWVIGTLVFELTANGSEAAPSTKPDKVSHKSSPTHVSDFVQRMQHKHALNEALTSNMDSLLGLSKNDELIARCDAVIADASKTAVSDKKSSPNESSSKLATQTTANLKQAAKNVANHPPQHQPADAKAMVPDSMRVDPILDVMPVSRWITQVAYQQLEKRSRPIGLRAVSVKRLTLDQARTSAIPGLMRLLVSNQSGVTFGRNTSSSDIADSDVQQSDVVIQTVSGSLSTANVVSNDAGLPSQLVPTIAQPMTSDAAITAIPASSETVNVSMAAQRSRSAMGSMAAKRASQTISHTPKLNAPSDQIAVQKTEAIRTATASPAKSTSKTASSQPIVAIAPPIRDPLIESIPQPTPAPTQPLTPTVAKQPIASSAPALVVAANPAANTTVANTTVANNTPSQPATAEISRPSTTVDAPAATEEADLRIAQWPFKKSEPAHAEGANVSLNVQNTDVRSVLEMLARGYGMNILISPDVEGVVTANIGGLSPEKTLQSVLKLCNLRAQVDGDAVFIYPAASLPQEARVVRHFVLDYARAEFVEPAITGLLSPVGTAHINKIEATDNLQTREAVVVVDTPEAVARVESYLYQVDQAPRQVMIEARILEVELGDDMAHGVDLGSLVRGDLTVGANGLSGAVSSTTNPLFFAQVEGSRIDAIIRLLETTTDAKTLATPKVMVVNGQDARIQVGQQLGFKVATTTQTSTIEDVQFLETGVVLSVTPTISRDNTIMMKVKPEVSNGQINPTTSLPEEETRELETSVLLGNHQGVVIGGLIQENDRTVIRKLPWLGDVKHVGKLFQRREATRSRTEVIIALVPHIIELDEHPERDCLDHEGWHTDYDRTNGPLFYGPLQRACRPWEARLPDSAANHSHLDVDRINKALP</sequence>
<keyword evidence="5" id="KW-0998">Cell outer membrane</keyword>
<keyword evidence="10" id="KW-1185">Reference proteome</keyword>
<keyword evidence="3" id="KW-0732">Signal</keyword>
<evidence type="ECO:0000259" key="8">
    <source>
        <dbReference type="SMART" id="SM00965"/>
    </source>
</evidence>
<evidence type="ECO:0000256" key="7">
    <source>
        <dbReference type="SAM" id="MobiDB-lite"/>
    </source>
</evidence>
<dbReference type="PRINTS" id="PR00811">
    <property type="entry name" value="BCTERIALGSPD"/>
</dbReference>
<dbReference type="EMBL" id="CP036526">
    <property type="protein sequence ID" value="QDT09075.1"/>
    <property type="molecule type" value="Genomic_DNA"/>
</dbReference>
<dbReference type="AlphaFoldDB" id="A0A517NPL9"/>
<proteinExistence type="inferred from homology"/>
<reference evidence="9 10" key="1">
    <citation type="submission" date="2019-02" db="EMBL/GenBank/DDBJ databases">
        <title>Deep-cultivation of Planctomycetes and their phenomic and genomic characterization uncovers novel biology.</title>
        <authorList>
            <person name="Wiegand S."/>
            <person name="Jogler M."/>
            <person name="Boedeker C."/>
            <person name="Pinto D."/>
            <person name="Vollmers J."/>
            <person name="Rivas-Marin E."/>
            <person name="Kohn T."/>
            <person name="Peeters S.H."/>
            <person name="Heuer A."/>
            <person name="Rast P."/>
            <person name="Oberbeckmann S."/>
            <person name="Bunk B."/>
            <person name="Jeske O."/>
            <person name="Meyerdierks A."/>
            <person name="Storesund J.E."/>
            <person name="Kallscheuer N."/>
            <person name="Luecker S."/>
            <person name="Lage O.M."/>
            <person name="Pohl T."/>
            <person name="Merkel B.J."/>
            <person name="Hornburger P."/>
            <person name="Mueller R.-W."/>
            <person name="Bruemmer F."/>
            <person name="Labrenz M."/>
            <person name="Spormann A.M."/>
            <person name="Op den Camp H."/>
            <person name="Overmann J."/>
            <person name="Amann R."/>
            <person name="Jetten M.S.M."/>
            <person name="Mascher T."/>
            <person name="Medema M.H."/>
            <person name="Devos D.P."/>
            <person name="Kaster A.-K."/>
            <person name="Ovreas L."/>
            <person name="Rohde M."/>
            <person name="Galperin M.Y."/>
            <person name="Jogler C."/>
        </authorList>
    </citation>
    <scope>NUCLEOTIDE SEQUENCE [LARGE SCALE GENOMIC DNA]</scope>
    <source>
        <strain evidence="9 10">K23_9</strain>
    </source>
</reference>
<dbReference type="RefSeq" id="WP_145416532.1">
    <property type="nucleotide sequence ID" value="NZ_CP036526.1"/>
</dbReference>
<dbReference type="InterPro" id="IPR050810">
    <property type="entry name" value="Bact_Secretion_Sys_Channel"/>
</dbReference>
<dbReference type="InterPro" id="IPR004846">
    <property type="entry name" value="T2SS/T3SS_dom"/>
</dbReference>
<feature type="domain" description="Secretin/TonB short N-terminal" evidence="8">
    <location>
        <begin position="505"/>
        <end position="553"/>
    </location>
</feature>
<comment type="similarity">
    <text evidence="6">Belongs to the bacterial secretin family.</text>
</comment>
<dbReference type="Proteomes" id="UP000319817">
    <property type="component" value="Chromosome"/>
</dbReference>
<dbReference type="GO" id="GO:0015627">
    <property type="term" value="C:type II protein secretion system complex"/>
    <property type="evidence" value="ECO:0007669"/>
    <property type="project" value="TreeGrafter"/>
</dbReference>
<dbReference type="InterPro" id="IPR001775">
    <property type="entry name" value="GspD/PilQ"/>
</dbReference>
<feature type="region of interest" description="Disordered" evidence="7">
    <location>
        <begin position="431"/>
        <end position="452"/>
    </location>
</feature>
<evidence type="ECO:0000256" key="5">
    <source>
        <dbReference type="ARBA" id="ARBA00023237"/>
    </source>
</evidence>
<dbReference type="GO" id="GO:0019867">
    <property type="term" value="C:outer membrane"/>
    <property type="evidence" value="ECO:0007669"/>
    <property type="project" value="InterPro"/>
</dbReference>
<comment type="subcellular location">
    <subcellularLocation>
        <location evidence="1">Membrane</location>
    </subcellularLocation>
</comment>
<evidence type="ECO:0000256" key="4">
    <source>
        <dbReference type="ARBA" id="ARBA00023136"/>
    </source>
</evidence>
<keyword evidence="2" id="KW-0813">Transport</keyword>
<dbReference type="PANTHER" id="PTHR30332">
    <property type="entry name" value="PROBABLE GENERAL SECRETION PATHWAY PROTEIN D"/>
    <property type="match status" value="1"/>
</dbReference>
<accession>A0A517NPL9</accession>
<evidence type="ECO:0000256" key="1">
    <source>
        <dbReference type="ARBA" id="ARBA00004370"/>
    </source>
</evidence>
<protein>
    <submittedName>
        <fullName evidence="9">Type IV pilus biogenesis and competence protein PilQ</fullName>
    </submittedName>
</protein>
<evidence type="ECO:0000313" key="9">
    <source>
        <dbReference type="EMBL" id="QDT09075.1"/>
    </source>
</evidence>
<evidence type="ECO:0000256" key="3">
    <source>
        <dbReference type="ARBA" id="ARBA00022729"/>
    </source>
</evidence>
<evidence type="ECO:0000256" key="6">
    <source>
        <dbReference type="RuleBase" id="RU004003"/>
    </source>
</evidence>
<dbReference type="GO" id="GO:0009306">
    <property type="term" value="P:protein secretion"/>
    <property type="evidence" value="ECO:0007669"/>
    <property type="project" value="InterPro"/>
</dbReference>
<keyword evidence="4" id="KW-0472">Membrane</keyword>
<dbReference type="PANTHER" id="PTHR30332:SF24">
    <property type="entry name" value="SECRETIN GSPD-RELATED"/>
    <property type="match status" value="1"/>
</dbReference>
<dbReference type="SMART" id="SM00965">
    <property type="entry name" value="STN"/>
    <property type="match status" value="1"/>
</dbReference>
<dbReference type="OrthoDB" id="9813141at2"/>
<feature type="region of interest" description="Disordered" evidence="7">
    <location>
        <begin position="121"/>
        <end position="142"/>
    </location>
</feature>
<dbReference type="Gene3D" id="3.55.50.30">
    <property type="match status" value="1"/>
</dbReference>
<evidence type="ECO:0000313" key="10">
    <source>
        <dbReference type="Proteomes" id="UP000319817"/>
    </source>
</evidence>
<organism evidence="9 10">
    <name type="scientific">Stieleria marina</name>
    <dbReference type="NCBI Taxonomy" id="1930275"/>
    <lineage>
        <taxon>Bacteria</taxon>
        <taxon>Pseudomonadati</taxon>
        <taxon>Planctomycetota</taxon>
        <taxon>Planctomycetia</taxon>
        <taxon>Pirellulales</taxon>
        <taxon>Pirellulaceae</taxon>
        <taxon>Stieleria</taxon>
    </lineage>
</organism>
<dbReference type="Pfam" id="PF00263">
    <property type="entry name" value="Secretin"/>
    <property type="match status" value="1"/>
</dbReference>
<evidence type="ECO:0000256" key="2">
    <source>
        <dbReference type="ARBA" id="ARBA00022448"/>
    </source>
</evidence>
<dbReference type="InterPro" id="IPR011662">
    <property type="entry name" value="Secretin/TonB_short_N"/>
</dbReference>
<name>A0A517NPL9_9BACT</name>
<gene>
    <name evidence="9" type="primary">pilQ_1</name>
    <name evidence="9" type="ORF">K239x_10180</name>
</gene>